<protein>
    <submittedName>
        <fullName evidence="2">Uncharacterized protein</fullName>
    </submittedName>
</protein>
<keyword evidence="1" id="KW-0812">Transmembrane</keyword>
<name>A0A6N6W5N6_9BURK</name>
<reference evidence="2 3" key="1">
    <citation type="journal article" date="2020" name="Int. J. Syst. Evol. Microbiol.">
        <title>Paraburkholderia madseniana sp. nov., a phenolic acid-degrading bacterium isolated from acidic forest soil.</title>
        <authorList>
            <person name="Wilhelm R.C."/>
            <person name="Murphy S.J.L."/>
            <person name="Feriancek N.M."/>
            <person name="Karasz D.C."/>
            <person name="DeRito C.M."/>
            <person name="Newman J.D."/>
            <person name="Buckley D.H."/>
        </authorList>
    </citation>
    <scope>NUCLEOTIDE SEQUENCE [LARGE SCALE GENOMIC DNA]</scope>
    <source>
        <strain evidence="2 3">RP11</strain>
    </source>
</reference>
<keyword evidence="1" id="KW-1133">Transmembrane helix</keyword>
<comment type="caution">
    <text evidence="2">The sequence shown here is derived from an EMBL/GenBank/DDBJ whole genome shotgun (WGS) entry which is preliminary data.</text>
</comment>
<sequence length="72" mass="7867">MDMATSGVEVSSEMSDRGIQLNQDLVNQLNEMVEGEHANSECWGSSRPMLVEGLLWIALGAVLWVVTLYIAA</sequence>
<proteinExistence type="predicted"/>
<gene>
    <name evidence="2" type="ORF">FSO04_31445</name>
</gene>
<dbReference type="Proteomes" id="UP000463700">
    <property type="component" value="Unassembled WGS sequence"/>
</dbReference>
<organism evidence="2 3">
    <name type="scientific">Paraburkholderia madseniana</name>
    <dbReference type="NCBI Taxonomy" id="2599607"/>
    <lineage>
        <taxon>Bacteria</taxon>
        <taxon>Pseudomonadati</taxon>
        <taxon>Pseudomonadota</taxon>
        <taxon>Betaproteobacteria</taxon>
        <taxon>Burkholderiales</taxon>
        <taxon>Burkholderiaceae</taxon>
        <taxon>Paraburkholderia</taxon>
    </lineage>
</organism>
<feature type="transmembrane region" description="Helical" evidence="1">
    <location>
        <begin position="53"/>
        <end position="71"/>
    </location>
</feature>
<dbReference type="EMBL" id="VOSW01000074">
    <property type="protein sequence ID" value="KAE8755977.1"/>
    <property type="molecule type" value="Genomic_DNA"/>
</dbReference>
<evidence type="ECO:0000256" key="1">
    <source>
        <dbReference type="SAM" id="Phobius"/>
    </source>
</evidence>
<evidence type="ECO:0000313" key="2">
    <source>
        <dbReference type="EMBL" id="KAE8755977.1"/>
    </source>
</evidence>
<dbReference type="AlphaFoldDB" id="A0A6N6W5N6"/>
<keyword evidence="1" id="KW-0472">Membrane</keyword>
<evidence type="ECO:0000313" key="3">
    <source>
        <dbReference type="Proteomes" id="UP000463700"/>
    </source>
</evidence>
<dbReference type="OrthoDB" id="6950534at2"/>
<dbReference type="RefSeq" id="WP_154565501.1">
    <property type="nucleotide sequence ID" value="NZ_VOSW01000074.1"/>
</dbReference>
<accession>A0A6N6W5N6</accession>